<accession>A0ABT0HW79</accession>
<protein>
    <submittedName>
        <fullName evidence="3">Replication initiation protein</fullName>
    </submittedName>
</protein>
<dbReference type="InterPro" id="IPR036388">
    <property type="entry name" value="WH-like_DNA-bd_sf"/>
</dbReference>
<proteinExistence type="inferred from homology"/>
<sequence length="308" mass="35874">MNKKAPENQLSLLTYFEGSQVLFQGNDLTSAQYEMSEVQKNIFYMVQSQLGADDAPDKQYTLRVRDIMGLKGNTNMYTSLREATKTMMQKILTIKLKDGYLQVAPFSSVLYNTKEGTLSIRIDPSLRPYLFNLKTRFTTFGHTEALTLSGKYTKRIYEMLSQWKHMKLMKITVRELKTRLALYDPETDQEQYPSWDGFRRRVLLQAIEEINEKTDLHVKMYPEREGRKVAILKWTIAITRTHAISPTPSDLQIRLTTEFGLRPDQAERITEQYDVPFIYKKLYEIRLSNNKETIANIGAYTATVFNVK</sequence>
<name>A0ABT0HW79_9BACT</name>
<feature type="domain" description="Initiator Rep protein WH1" evidence="2">
    <location>
        <begin position="23"/>
        <end position="161"/>
    </location>
</feature>
<evidence type="ECO:0000256" key="1">
    <source>
        <dbReference type="ARBA" id="ARBA00038283"/>
    </source>
</evidence>
<dbReference type="SUPFAM" id="SSF46785">
    <property type="entry name" value="Winged helix' DNA-binding domain"/>
    <property type="match status" value="2"/>
</dbReference>
<dbReference type="Gene3D" id="1.10.10.10">
    <property type="entry name" value="Winged helix-like DNA-binding domain superfamily/Winged helix DNA-binding domain"/>
    <property type="match status" value="2"/>
</dbReference>
<gene>
    <name evidence="3" type="ORF">M0L20_28615</name>
</gene>
<dbReference type="Pfam" id="PF21205">
    <property type="entry name" value="Rep3_C"/>
    <property type="match status" value="1"/>
</dbReference>
<dbReference type="InterPro" id="IPR036390">
    <property type="entry name" value="WH_DNA-bd_sf"/>
</dbReference>
<dbReference type="Pfam" id="PF01051">
    <property type="entry name" value="Rep3_N"/>
    <property type="match status" value="1"/>
</dbReference>
<comment type="caution">
    <text evidence="3">The sequence shown here is derived from an EMBL/GenBank/DDBJ whole genome shotgun (WGS) entry which is preliminary data.</text>
</comment>
<dbReference type="RefSeq" id="WP_232564150.1">
    <property type="nucleotide sequence ID" value="NZ_JALPRF010000012.1"/>
</dbReference>
<dbReference type="InterPro" id="IPR000525">
    <property type="entry name" value="Initiator_Rep_WH1"/>
</dbReference>
<keyword evidence="4" id="KW-1185">Reference proteome</keyword>
<evidence type="ECO:0000313" key="4">
    <source>
        <dbReference type="Proteomes" id="UP001202180"/>
    </source>
</evidence>
<evidence type="ECO:0000259" key="2">
    <source>
        <dbReference type="Pfam" id="PF01051"/>
    </source>
</evidence>
<comment type="similarity">
    <text evidence="1">Belongs to the initiator RepB protein family.</text>
</comment>
<dbReference type="Proteomes" id="UP001202180">
    <property type="component" value="Unassembled WGS sequence"/>
</dbReference>
<reference evidence="3 4" key="1">
    <citation type="submission" date="2022-04" db="EMBL/GenBank/DDBJ databases">
        <title>Spirosoma sp. strain RP8 genome sequencing and assembly.</title>
        <authorList>
            <person name="Jung Y."/>
        </authorList>
    </citation>
    <scope>NUCLEOTIDE SEQUENCE [LARGE SCALE GENOMIC DNA]</scope>
    <source>
        <strain evidence="3 4">RP8</strain>
    </source>
</reference>
<organism evidence="3 4">
    <name type="scientific">Spirosoma liriopis</name>
    <dbReference type="NCBI Taxonomy" id="2937440"/>
    <lineage>
        <taxon>Bacteria</taxon>
        <taxon>Pseudomonadati</taxon>
        <taxon>Bacteroidota</taxon>
        <taxon>Cytophagia</taxon>
        <taxon>Cytophagales</taxon>
        <taxon>Cytophagaceae</taxon>
        <taxon>Spirosoma</taxon>
    </lineage>
</organism>
<dbReference type="EMBL" id="JALPRF010000012">
    <property type="protein sequence ID" value="MCK8495863.1"/>
    <property type="molecule type" value="Genomic_DNA"/>
</dbReference>
<evidence type="ECO:0000313" key="3">
    <source>
        <dbReference type="EMBL" id="MCK8495863.1"/>
    </source>
</evidence>